<feature type="domain" description="Ner winged helix-turn-helix DNA-binding" evidence="5">
    <location>
        <begin position="3"/>
        <end position="72"/>
    </location>
</feature>
<dbReference type="Proteomes" id="UP000595448">
    <property type="component" value="Chromosome"/>
</dbReference>
<sequence>MALHPEEIKCEVRMTGITLTGLALRHGFSPSACRKALVVPCPRVDRVIAKRIGRKLHEVWPERYDTRGRRIFTKVNSSALQSVPHRLSTQAV</sequence>
<accession>A0ABX7BJR5</accession>
<reference evidence="6 7" key="1">
    <citation type="submission" date="2021-01" db="EMBL/GenBank/DDBJ databases">
        <title>Brevundimonas vitis sp. nov., an bacterium isolated from grape (Vitis vinifera).</title>
        <authorList>
            <person name="Jiang L."/>
            <person name="Lee J."/>
        </authorList>
    </citation>
    <scope>NUCLEOTIDE SEQUENCE [LARGE SCALE GENOMIC DNA]</scope>
    <source>
        <strain evidence="6 7">GRTSA-9</strain>
    </source>
</reference>
<comment type="similarity">
    <text evidence="1">Belongs to the ner transcriptional regulatory family.</text>
</comment>
<dbReference type="Gene3D" id="1.10.260.40">
    <property type="entry name" value="lambda repressor-like DNA-binding domains"/>
    <property type="match status" value="1"/>
</dbReference>
<name>A0ABX7BJR5_9CAUL</name>
<evidence type="ECO:0000259" key="5">
    <source>
        <dbReference type="Pfam" id="PF13693"/>
    </source>
</evidence>
<dbReference type="InterPro" id="IPR010982">
    <property type="entry name" value="Lambda_DNA-bd_dom_sf"/>
</dbReference>
<evidence type="ECO:0000256" key="2">
    <source>
        <dbReference type="ARBA" id="ARBA00023015"/>
    </source>
</evidence>
<dbReference type="RefSeq" id="WP_201102158.1">
    <property type="nucleotide sequence ID" value="NZ_CP067977.1"/>
</dbReference>
<evidence type="ECO:0000256" key="3">
    <source>
        <dbReference type="ARBA" id="ARBA00023125"/>
    </source>
</evidence>
<gene>
    <name evidence="6" type="ORF">JIP62_10600</name>
</gene>
<evidence type="ECO:0000256" key="4">
    <source>
        <dbReference type="ARBA" id="ARBA00023163"/>
    </source>
</evidence>
<organism evidence="6 7">
    <name type="scientific">Brevundimonas vitisensis</name>
    <dbReference type="NCBI Taxonomy" id="2800818"/>
    <lineage>
        <taxon>Bacteria</taxon>
        <taxon>Pseudomonadati</taxon>
        <taxon>Pseudomonadota</taxon>
        <taxon>Alphaproteobacteria</taxon>
        <taxon>Caulobacterales</taxon>
        <taxon>Caulobacteraceae</taxon>
        <taxon>Brevundimonas</taxon>
    </lineage>
</organism>
<dbReference type="EMBL" id="CP067977">
    <property type="protein sequence ID" value="QQQ17782.1"/>
    <property type="molecule type" value="Genomic_DNA"/>
</dbReference>
<dbReference type="SUPFAM" id="SSF47413">
    <property type="entry name" value="lambda repressor-like DNA-binding domains"/>
    <property type="match status" value="1"/>
</dbReference>
<keyword evidence="3" id="KW-0238">DNA-binding</keyword>
<evidence type="ECO:0000256" key="1">
    <source>
        <dbReference type="ARBA" id="ARBA00006157"/>
    </source>
</evidence>
<keyword evidence="2" id="KW-0805">Transcription regulation</keyword>
<keyword evidence="7" id="KW-1185">Reference proteome</keyword>
<protein>
    <submittedName>
        <fullName evidence="6">Helix-turn-helix domain-containing protein</fullName>
    </submittedName>
</protein>
<dbReference type="Pfam" id="PF13693">
    <property type="entry name" value="HTH_35"/>
    <property type="match status" value="1"/>
</dbReference>
<keyword evidence="4" id="KW-0804">Transcription</keyword>
<proteinExistence type="inferred from homology"/>
<evidence type="ECO:0000313" key="6">
    <source>
        <dbReference type="EMBL" id="QQQ17782.1"/>
    </source>
</evidence>
<dbReference type="InterPro" id="IPR038722">
    <property type="entry name" value="Ner_HTH_dom"/>
</dbReference>
<evidence type="ECO:0000313" key="7">
    <source>
        <dbReference type="Proteomes" id="UP000595448"/>
    </source>
</evidence>